<dbReference type="InterPro" id="IPR003169">
    <property type="entry name" value="GYF"/>
</dbReference>
<feature type="compositionally biased region" description="Polar residues" evidence="1">
    <location>
        <begin position="479"/>
        <end position="504"/>
    </location>
</feature>
<dbReference type="InterPro" id="IPR051640">
    <property type="entry name" value="GRB10-interact_GYF"/>
</dbReference>
<feature type="region of interest" description="Disordered" evidence="1">
    <location>
        <begin position="734"/>
        <end position="821"/>
    </location>
</feature>
<dbReference type="InterPro" id="IPR035445">
    <property type="entry name" value="GYF-like_dom_sf"/>
</dbReference>
<dbReference type="PROSITE" id="PS50829">
    <property type="entry name" value="GYF"/>
    <property type="match status" value="1"/>
</dbReference>
<dbReference type="GO" id="GO:0005829">
    <property type="term" value="C:cytosol"/>
    <property type="evidence" value="ECO:0007669"/>
    <property type="project" value="TreeGrafter"/>
</dbReference>
<evidence type="ECO:0000313" key="4">
    <source>
        <dbReference type="Proteomes" id="UP000015100"/>
    </source>
</evidence>
<feature type="region of interest" description="Disordered" evidence="1">
    <location>
        <begin position="1"/>
        <end position="80"/>
    </location>
</feature>
<feature type="compositionally biased region" description="Low complexity" evidence="1">
    <location>
        <begin position="695"/>
        <end position="708"/>
    </location>
</feature>
<gene>
    <name evidence="3" type="ORF">H072_11445</name>
</gene>
<feature type="compositionally biased region" description="Polar residues" evidence="1">
    <location>
        <begin position="521"/>
        <end position="532"/>
    </location>
</feature>
<proteinExistence type="predicted"/>
<feature type="region of interest" description="Disordered" evidence="1">
    <location>
        <begin position="372"/>
        <end position="609"/>
    </location>
</feature>
<dbReference type="OMA" id="GNTQGPW"/>
<feature type="compositionally biased region" description="Acidic residues" evidence="1">
    <location>
        <begin position="573"/>
        <end position="583"/>
    </location>
</feature>
<feature type="compositionally biased region" description="Polar residues" evidence="1">
    <location>
        <begin position="992"/>
        <end position="1007"/>
    </location>
</feature>
<dbReference type="EMBL" id="AQGS01001233">
    <property type="protein sequence ID" value="EPS35091.1"/>
    <property type="molecule type" value="Genomic_DNA"/>
</dbReference>
<feature type="domain" description="GYF" evidence="2">
    <location>
        <begin position="828"/>
        <end position="876"/>
    </location>
</feature>
<dbReference type="Gene3D" id="3.30.1490.40">
    <property type="match status" value="1"/>
</dbReference>
<protein>
    <recommendedName>
        <fullName evidence="2">GYF domain-containing protein</fullName>
    </recommendedName>
</protein>
<feature type="compositionally biased region" description="Polar residues" evidence="1">
    <location>
        <begin position="557"/>
        <end position="568"/>
    </location>
</feature>
<accession>S8A1Q4</accession>
<feature type="compositionally biased region" description="Gly residues" evidence="1">
    <location>
        <begin position="506"/>
        <end position="517"/>
    </location>
</feature>
<dbReference type="OrthoDB" id="48509at2759"/>
<feature type="region of interest" description="Disordered" evidence="1">
    <location>
        <begin position="192"/>
        <end position="289"/>
    </location>
</feature>
<feature type="compositionally biased region" description="Low complexity" evidence="1">
    <location>
        <begin position="202"/>
        <end position="214"/>
    </location>
</feature>
<feature type="compositionally biased region" description="Polar residues" evidence="1">
    <location>
        <begin position="1061"/>
        <end position="1070"/>
    </location>
</feature>
<keyword evidence="4" id="KW-1185">Reference proteome</keyword>
<dbReference type="Proteomes" id="UP000015100">
    <property type="component" value="Unassembled WGS sequence"/>
</dbReference>
<feature type="compositionally biased region" description="Polar residues" evidence="1">
    <location>
        <begin position="776"/>
        <end position="794"/>
    </location>
</feature>
<dbReference type="SUPFAM" id="SSF55277">
    <property type="entry name" value="GYF domain"/>
    <property type="match status" value="1"/>
</dbReference>
<feature type="compositionally biased region" description="Polar residues" evidence="1">
    <location>
        <begin position="1"/>
        <end position="10"/>
    </location>
</feature>
<dbReference type="eggNOG" id="KOG1862">
    <property type="taxonomic scope" value="Eukaryota"/>
</dbReference>
<dbReference type="HOGENOM" id="CLU_001585_1_0_1"/>
<dbReference type="PANTHER" id="PTHR14445">
    <property type="entry name" value="GRB10 INTERACTING GYF PROTEIN"/>
    <property type="match status" value="1"/>
</dbReference>
<dbReference type="SMART" id="SM00444">
    <property type="entry name" value="GYF"/>
    <property type="match status" value="1"/>
</dbReference>
<dbReference type="PANTHER" id="PTHR14445:SF36">
    <property type="entry name" value="FI03272P-RELATED"/>
    <property type="match status" value="1"/>
</dbReference>
<feature type="region of interest" description="Disordered" evidence="1">
    <location>
        <begin position="303"/>
        <end position="352"/>
    </location>
</feature>
<feature type="region of interest" description="Disordered" evidence="1">
    <location>
        <begin position="1233"/>
        <end position="1344"/>
    </location>
</feature>
<feature type="region of interest" description="Disordered" evidence="1">
    <location>
        <begin position="979"/>
        <end position="1074"/>
    </location>
</feature>
<evidence type="ECO:0000313" key="3">
    <source>
        <dbReference type="EMBL" id="EPS35091.1"/>
    </source>
</evidence>
<feature type="compositionally biased region" description="Basic and acidic residues" evidence="1">
    <location>
        <begin position="404"/>
        <end position="416"/>
    </location>
</feature>
<dbReference type="STRING" id="1284197.S8A1Q4"/>
<feature type="region of interest" description="Disordered" evidence="1">
    <location>
        <begin position="1638"/>
        <end position="1667"/>
    </location>
</feature>
<feature type="compositionally biased region" description="Low complexity" evidence="1">
    <location>
        <begin position="1462"/>
        <end position="1514"/>
    </location>
</feature>
<feature type="region of interest" description="Disordered" evidence="1">
    <location>
        <begin position="1449"/>
        <end position="1539"/>
    </location>
</feature>
<name>S8A1Q4_DACHA</name>
<feature type="compositionally biased region" description="Low complexity" evidence="1">
    <location>
        <begin position="42"/>
        <end position="55"/>
    </location>
</feature>
<comment type="caution">
    <text evidence="3">The sequence shown here is derived from an EMBL/GenBank/DDBJ whole genome shotgun (WGS) entry which is preliminary data.</text>
</comment>
<feature type="region of interest" description="Disordered" evidence="1">
    <location>
        <begin position="632"/>
        <end position="680"/>
    </location>
</feature>
<dbReference type="CDD" id="cd00072">
    <property type="entry name" value="GYF"/>
    <property type="match status" value="1"/>
</dbReference>
<feature type="compositionally biased region" description="Low complexity" evidence="1">
    <location>
        <begin position="1239"/>
        <end position="1248"/>
    </location>
</feature>
<feature type="compositionally biased region" description="Polar residues" evidence="1">
    <location>
        <begin position="219"/>
        <end position="260"/>
    </location>
</feature>
<feature type="region of interest" description="Disordered" evidence="1">
    <location>
        <begin position="695"/>
        <end position="722"/>
    </location>
</feature>
<sequence>MSTNAASKDASSIGNGVSSSGGPTPSGSQQTEWVRRTTNGVSSNAPANNSTSNQSGPRRPSLSTTLTHHPRDYPSSASAAVASSGVVTPLSSTAYQPPHITSRDASNPYKFSKDFLLHKFEALEANGTLSDNSKVNKLLLGENEKEGLFGGGVWGAKERNGNGTEACWDPLGQQRPVSFEAMTTEEKELFQSVNSVQKPHHTPITPGGPNSTSGGPLGQGNQPRNSTSATNLNSNYHKSNPSVSSSTGAPVPSGTASPTARNRPRRDTGEGNAFPPIGRRRTDRGEESGNLFERFVSRSQAYVQSGDDGRENDDSAAGPAGRGVFKRQPSGGAWGVSSPVTPGGSAHSAFSNGAFGGVGSFVLNSGVPVAKVEGDKKVGGSIGKAAGRSLLGDKVEEENEDADDFSRPGPKSEDAQRQAAYESSLQQLSRESEAEAGFPRDEYGRRPGSTDTDPYNPRESLQPGDLDVENPLEDKRQIPQESSYFNEPSVSTIGRNLMSSPTRNLSGGGVFGSGMGVLGSNVASPSSTQQGKHTPLSGFHHLQTQVGGGMSGSQGSEPLSPSDTNPYQSPLPEAEDGAGDEDGNGSAGIRNFRPAAGSDRSQTSSAGIIGAGLPGMGGLGGFNGPLGTPGLWSSLPPLPREGSIGSGTPHTAGIGSGFFGPSADSSGIGTPSGAAPGAFGTTRASRLGQLFPAEQQQQLQHLQEQQRQNRSMLEDDGGFDPSEAFRALAMSDKAKMDNRSSIDSMFGSASGRPSDAPSYFDTDGQPIQGPPGQIQSKSSFPVLSNQNSMSSLPQFTPGAPTPGGGGGPGSQPPSQRSSGGHIMIMPDKISWVYKDPTGKIQGPFSGLEMHDWYKAGFFQPDLLIKRQEETDFELLGQFIRRVGNSREPFLIPMQGPAFPPGGGWAAPNPWGQNTIDAANGIVQPPFPGAFPTFGTTLTAEQQNALERRKQEEQYLMARQREYLVQQQVIAKQVAAAQHMSRMSQESLHHHPSQASLHSQPSLTNIQSPGAFPAPSQPGPFGELRHTTSNPSLESFGPSREEFSGFPGPIQTPQGFRPSGSGAPQTQQTTREQAEVLERQRAQMTRQYQNQQQLLERQQQRAQLLQQAIGTQGQQQIGSQGLVQGQQAGVQRDMPPYQVAAGDDAIDITQDVGFDNDTRPDMTGTALADEYELFQQQHQLQLQQHEESLRKQFESGQGLPYFPGGDVDFSAIHPQGMPFQLDNEFNATIHSTNITSVSAGPGPQQQQPGTYTDEASTNEPSVANESLNNHDDDNDDEEILSELPTHSPLPTHSATIPELPKNPWGVVPQSAMPLPFPAPKSVTSPRPSSAQSVPKSPSVGNAEVPSVPVAPWAKDLETAPHTRGPSLKEIQENQAKQVAQAEAAALEARRQEQAQQAVIAAATVSTTPISGLPSTSTWAAPAPAPVNTASVWAKPLTKVATGPVSKKTLAQIQKEEEARKQKAIAQAAAQTPTPASAIPAPASAARRSEWASKAAAAPQGQSPSSNLTGGAWTTVGAGGKKVGGPASVASPPPQARPTLVAPAAKVAKKPATSAAATVPPAQKSASDEFMKWCKINLKGLNQGVNVDDFLNMIMSFPLEVDLISDSVYQQSTTIDGRRFAEEFIRRRKLAQQGVIVDHGHHGDEAKSSGGWNEVAKKGRDTTAVGTSATPGAIAAGDASMGNGSFKVVQGKKKRK</sequence>
<feature type="compositionally biased region" description="Low complexity" evidence="1">
    <location>
        <begin position="764"/>
        <end position="775"/>
    </location>
</feature>
<evidence type="ECO:0000259" key="2">
    <source>
        <dbReference type="PROSITE" id="PS50829"/>
    </source>
</evidence>
<feature type="compositionally biased region" description="Polar residues" evidence="1">
    <location>
        <begin position="1320"/>
        <end position="1338"/>
    </location>
</feature>
<reference evidence="3 4" key="1">
    <citation type="journal article" date="2013" name="PLoS Genet.">
        <title>Genomic mechanisms accounting for the adaptation to parasitism in nematode-trapping fungi.</title>
        <authorList>
            <person name="Meerupati T."/>
            <person name="Andersson K.M."/>
            <person name="Friman E."/>
            <person name="Kumar D."/>
            <person name="Tunlid A."/>
            <person name="Ahren D."/>
        </authorList>
    </citation>
    <scope>NUCLEOTIDE SEQUENCE [LARGE SCALE GENOMIC DNA]</scope>
    <source>
        <strain evidence="3 4">CBS 200.50</strain>
    </source>
</reference>
<feature type="compositionally biased region" description="Basic and acidic residues" evidence="1">
    <location>
        <begin position="430"/>
        <end position="445"/>
    </location>
</feature>
<organism evidence="3 4">
    <name type="scientific">Dactylellina haptotyla (strain CBS 200.50)</name>
    <name type="common">Nematode-trapping fungus</name>
    <name type="synonym">Monacrosporium haptotylum</name>
    <dbReference type="NCBI Taxonomy" id="1284197"/>
    <lineage>
        <taxon>Eukaryota</taxon>
        <taxon>Fungi</taxon>
        <taxon>Dikarya</taxon>
        <taxon>Ascomycota</taxon>
        <taxon>Pezizomycotina</taxon>
        <taxon>Orbiliomycetes</taxon>
        <taxon>Orbiliales</taxon>
        <taxon>Orbiliaceae</taxon>
        <taxon>Dactylellina</taxon>
    </lineage>
</organism>
<feature type="compositionally biased region" description="Low complexity" evidence="1">
    <location>
        <begin position="11"/>
        <end position="31"/>
    </location>
</feature>
<evidence type="ECO:0000256" key="1">
    <source>
        <dbReference type="SAM" id="MobiDB-lite"/>
    </source>
</evidence>
<reference evidence="4" key="2">
    <citation type="submission" date="2013-04" db="EMBL/GenBank/DDBJ databases">
        <title>Genomic mechanisms accounting for the adaptation to parasitism in nematode-trapping fungi.</title>
        <authorList>
            <person name="Ahren D.G."/>
        </authorList>
    </citation>
    <scope>NUCLEOTIDE SEQUENCE [LARGE SCALE GENOMIC DNA]</scope>
    <source>
        <strain evidence="4">CBS 200.50</strain>
    </source>
</reference>
<feature type="compositionally biased region" description="Polar residues" evidence="1">
    <location>
        <begin position="1252"/>
        <end position="1262"/>
    </location>
</feature>
<dbReference type="Pfam" id="PF02213">
    <property type="entry name" value="GYF"/>
    <property type="match status" value="1"/>
</dbReference>